<accession>A0A5N6KDA9</accession>
<feature type="compositionally biased region" description="Basic and acidic residues" evidence="1">
    <location>
        <begin position="332"/>
        <end position="343"/>
    </location>
</feature>
<feature type="region of interest" description="Disordered" evidence="1">
    <location>
        <begin position="1"/>
        <end position="93"/>
    </location>
</feature>
<keyword evidence="3" id="KW-1185">Reference proteome</keyword>
<organism evidence="2 3">
    <name type="scientific">Monilinia laxa</name>
    <name type="common">Brown rot fungus</name>
    <name type="synonym">Sclerotinia laxa</name>
    <dbReference type="NCBI Taxonomy" id="61186"/>
    <lineage>
        <taxon>Eukaryota</taxon>
        <taxon>Fungi</taxon>
        <taxon>Dikarya</taxon>
        <taxon>Ascomycota</taxon>
        <taxon>Pezizomycotina</taxon>
        <taxon>Leotiomycetes</taxon>
        <taxon>Helotiales</taxon>
        <taxon>Sclerotiniaceae</taxon>
        <taxon>Monilinia</taxon>
    </lineage>
</organism>
<feature type="compositionally biased region" description="Polar residues" evidence="1">
    <location>
        <begin position="219"/>
        <end position="241"/>
    </location>
</feature>
<dbReference type="Proteomes" id="UP000326757">
    <property type="component" value="Unassembled WGS sequence"/>
</dbReference>
<evidence type="ECO:0000313" key="2">
    <source>
        <dbReference type="EMBL" id="KAB8301396.1"/>
    </source>
</evidence>
<feature type="compositionally biased region" description="Basic and acidic residues" evidence="1">
    <location>
        <begin position="1"/>
        <end position="10"/>
    </location>
</feature>
<sequence length="630" mass="67864">MPPRRSRDNDTIVVKGDGDDEWAAPSSPESIGSDIDFAPRNKMAINSPQTLESPEPEQADETSIQSASSASKPNNTTKPKYLNQISFRDPGSSTMEERLQMMPAKRTLPWRDGVEAGSELETGGDSRRKQIRFGCLLATRGNEVPNPCHSCANGRGKFGLCIALPGFFKGACASCQLSGRPNRCSIKTNDDIEPEEFNPEDGIRSSPAVEDPDSDSRRASVSGSRRNTVKQTPERSASTTHALEDLSPGPPAKRARVGEPEKMPQTGWQEPPVVDTGLGSGKARPGRPPRSSLNNAATPWAHVNSHIATRNSSTPINTRNGGSRRSTGQALADKETTVKETTRKPSNTPSTNTPQSAPSRPSSTTWASVNQTQQGSQPTFPNLAKQIPKPQNQQSKPEKQPTKAEQQKAKAEQQQAKPPQHQAPAPAPAQVQVQAQAQAQAQAQVQAQAQAQQQQYQAHPHQNHLPLGQPPQGHPPQGHPPQGHPPQGHPPQGHPPQAHPPQGHPPQGLPPQGHTQQSRPPQQFQMQPNAPPNPPPTTAFGNFVDQQNVRMSNGSTPSQPAAKVKQLPPYQPTFVTTPTGLAFASAPLIETLPKRKQLQLMGIISGLQGGIDNIQRELNQLKKTLGVDDD</sequence>
<gene>
    <name evidence="2" type="ORF">EYC80_003270</name>
</gene>
<feature type="compositionally biased region" description="Low complexity" evidence="1">
    <location>
        <begin position="510"/>
        <end position="528"/>
    </location>
</feature>
<feature type="compositionally biased region" description="Polar residues" evidence="1">
    <location>
        <begin position="61"/>
        <end position="93"/>
    </location>
</feature>
<proteinExistence type="predicted"/>
<dbReference type="EMBL" id="VIGI01000004">
    <property type="protein sequence ID" value="KAB8301396.1"/>
    <property type="molecule type" value="Genomic_DNA"/>
</dbReference>
<name>A0A5N6KDA9_MONLA</name>
<comment type="caution">
    <text evidence="2">The sequence shown here is derived from an EMBL/GenBank/DDBJ whole genome shotgun (WGS) entry which is preliminary data.</text>
</comment>
<feature type="compositionally biased region" description="Polar residues" evidence="1">
    <location>
        <begin position="306"/>
        <end position="329"/>
    </location>
</feature>
<feature type="compositionally biased region" description="Pro residues" evidence="1">
    <location>
        <begin position="468"/>
        <end position="509"/>
    </location>
</feature>
<feature type="compositionally biased region" description="Polar residues" evidence="1">
    <location>
        <begin position="344"/>
        <end position="380"/>
    </location>
</feature>
<feature type="compositionally biased region" description="Basic and acidic residues" evidence="1">
    <location>
        <begin position="396"/>
        <end position="411"/>
    </location>
</feature>
<dbReference type="AlphaFoldDB" id="A0A5N6KDA9"/>
<evidence type="ECO:0000256" key="1">
    <source>
        <dbReference type="SAM" id="MobiDB-lite"/>
    </source>
</evidence>
<evidence type="ECO:0000313" key="3">
    <source>
        <dbReference type="Proteomes" id="UP000326757"/>
    </source>
</evidence>
<dbReference type="InterPro" id="IPR022190">
    <property type="entry name" value="DUF3716"/>
</dbReference>
<feature type="region of interest" description="Disordered" evidence="1">
    <location>
        <begin position="183"/>
        <end position="542"/>
    </location>
</feature>
<reference evidence="2 3" key="1">
    <citation type="submission" date="2019-06" db="EMBL/GenBank/DDBJ databases">
        <title>Genome Sequence of the Brown Rot Fungal Pathogen Monilinia laxa.</title>
        <authorList>
            <person name="De Miccolis Angelini R.M."/>
            <person name="Landi L."/>
            <person name="Abate D."/>
            <person name="Pollastro S."/>
            <person name="Romanazzi G."/>
            <person name="Faretra F."/>
        </authorList>
    </citation>
    <scope>NUCLEOTIDE SEQUENCE [LARGE SCALE GENOMIC DNA]</scope>
    <source>
        <strain evidence="2 3">Mlax316</strain>
    </source>
</reference>
<feature type="compositionally biased region" description="Low complexity" evidence="1">
    <location>
        <begin position="412"/>
        <end position="467"/>
    </location>
</feature>
<protein>
    <submittedName>
        <fullName evidence="2">Uncharacterized protein</fullName>
    </submittedName>
</protein>
<dbReference type="Pfam" id="PF12511">
    <property type="entry name" value="DUF3716"/>
    <property type="match status" value="1"/>
</dbReference>
<dbReference type="PRINTS" id="PR00239">
    <property type="entry name" value="RHODOPSNTAIL"/>
</dbReference>
<dbReference type="OrthoDB" id="3589576at2759"/>